<evidence type="ECO:0000256" key="5">
    <source>
        <dbReference type="ARBA" id="ARBA00022723"/>
    </source>
</evidence>
<dbReference type="PRINTS" id="PR00469">
    <property type="entry name" value="PNDRDTASEII"/>
</dbReference>
<keyword evidence="5" id="KW-0479">Metal-binding</keyword>
<gene>
    <name evidence="12" type="primary">LOC100378482</name>
</gene>
<dbReference type="Pfam" id="PF14759">
    <property type="entry name" value="Reductase_C"/>
    <property type="match status" value="1"/>
</dbReference>
<keyword evidence="4" id="KW-0001">2Fe-2S</keyword>
<evidence type="ECO:0000256" key="9">
    <source>
        <dbReference type="ARBA" id="ARBA00023014"/>
    </source>
</evidence>
<evidence type="ECO:0000256" key="2">
    <source>
        <dbReference type="ARBA" id="ARBA00006442"/>
    </source>
</evidence>
<dbReference type="PANTHER" id="PTHR43557">
    <property type="entry name" value="APOPTOSIS-INDUCING FACTOR 1"/>
    <property type="match status" value="1"/>
</dbReference>
<dbReference type="InterPro" id="IPR028202">
    <property type="entry name" value="Reductase_C"/>
</dbReference>
<reference evidence="12" key="1">
    <citation type="submission" date="2025-08" db="UniProtKB">
        <authorList>
            <consortium name="RefSeq"/>
        </authorList>
    </citation>
    <scope>IDENTIFICATION</scope>
    <source>
        <tissue evidence="12">Testes</tissue>
    </source>
</reference>
<evidence type="ECO:0000256" key="4">
    <source>
        <dbReference type="ARBA" id="ARBA00022714"/>
    </source>
</evidence>
<evidence type="ECO:0000256" key="1">
    <source>
        <dbReference type="ARBA" id="ARBA00001974"/>
    </source>
</evidence>
<dbReference type="InterPro" id="IPR050446">
    <property type="entry name" value="FAD-oxidoreductase/Apoptosis"/>
</dbReference>
<evidence type="ECO:0000313" key="12">
    <source>
        <dbReference type="RefSeq" id="XP_006821120.1"/>
    </source>
</evidence>
<keyword evidence="3" id="KW-0285">Flavoprotein</keyword>
<evidence type="ECO:0000256" key="7">
    <source>
        <dbReference type="ARBA" id="ARBA00023002"/>
    </source>
</evidence>
<protein>
    <submittedName>
        <fullName evidence="12">Apoptosis-inducing factor 3-like</fullName>
    </submittedName>
</protein>
<dbReference type="InterPro" id="IPR036188">
    <property type="entry name" value="FAD/NAD-bd_sf"/>
</dbReference>
<dbReference type="Gene3D" id="3.50.50.60">
    <property type="entry name" value="FAD/NAD(P)-binding domain"/>
    <property type="match status" value="2"/>
</dbReference>
<accession>A0ABM0MM79</accession>
<dbReference type="InterPro" id="IPR023753">
    <property type="entry name" value="FAD/NAD-binding_dom"/>
</dbReference>
<dbReference type="InterPro" id="IPR016156">
    <property type="entry name" value="FAD/NAD-linked_Rdtase_dimer_sf"/>
</dbReference>
<evidence type="ECO:0000256" key="8">
    <source>
        <dbReference type="ARBA" id="ARBA00023004"/>
    </source>
</evidence>
<dbReference type="SUPFAM" id="SSF50022">
    <property type="entry name" value="ISP domain"/>
    <property type="match status" value="1"/>
</dbReference>
<keyword evidence="9" id="KW-0411">Iron-sulfur</keyword>
<evidence type="ECO:0000259" key="10">
    <source>
        <dbReference type="PROSITE" id="PS51296"/>
    </source>
</evidence>
<keyword evidence="8" id="KW-0408">Iron</keyword>
<dbReference type="Gene3D" id="3.30.390.30">
    <property type="match status" value="1"/>
</dbReference>
<dbReference type="PRINTS" id="PR00368">
    <property type="entry name" value="FADPNR"/>
</dbReference>
<comment type="similarity">
    <text evidence="2">Belongs to the FAD-dependent oxidoreductase family.</text>
</comment>
<feature type="domain" description="Rieske" evidence="10">
    <location>
        <begin position="113"/>
        <end position="161"/>
    </location>
</feature>
<keyword evidence="11" id="KW-1185">Reference proteome</keyword>
<dbReference type="SUPFAM" id="SSF51905">
    <property type="entry name" value="FAD/NAD(P)-binding domain"/>
    <property type="match status" value="1"/>
</dbReference>
<dbReference type="Proteomes" id="UP000694865">
    <property type="component" value="Unplaced"/>
</dbReference>
<dbReference type="RefSeq" id="XP_006821120.1">
    <property type="nucleotide sequence ID" value="XM_006821057.1"/>
</dbReference>
<evidence type="ECO:0000256" key="3">
    <source>
        <dbReference type="ARBA" id="ARBA00022630"/>
    </source>
</evidence>
<comment type="cofactor">
    <cofactor evidence="1">
        <name>FAD</name>
        <dbReference type="ChEBI" id="CHEBI:57692"/>
    </cofactor>
</comment>
<evidence type="ECO:0000256" key="6">
    <source>
        <dbReference type="ARBA" id="ARBA00022827"/>
    </source>
</evidence>
<organism evidence="11 12">
    <name type="scientific">Saccoglossus kowalevskii</name>
    <name type="common">Acorn worm</name>
    <dbReference type="NCBI Taxonomy" id="10224"/>
    <lineage>
        <taxon>Eukaryota</taxon>
        <taxon>Metazoa</taxon>
        <taxon>Hemichordata</taxon>
        <taxon>Enteropneusta</taxon>
        <taxon>Harrimaniidae</taxon>
        <taxon>Saccoglossus</taxon>
    </lineage>
</organism>
<dbReference type="PANTHER" id="PTHR43557:SF2">
    <property type="entry name" value="RIESKE DOMAIN-CONTAINING PROTEIN-RELATED"/>
    <property type="match status" value="1"/>
</dbReference>
<dbReference type="GeneID" id="100378482"/>
<dbReference type="Pfam" id="PF00355">
    <property type="entry name" value="Rieske"/>
    <property type="match status" value="1"/>
</dbReference>
<keyword evidence="6" id="KW-0274">FAD</keyword>
<dbReference type="Pfam" id="PF07992">
    <property type="entry name" value="Pyr_redox_2"/>
    <property type="match status" value="1"/>
</dbReference>
<keyword evidence="7" id="KW-0560">Oxidoreductase</keyword>
<sequence length="578" mass="63441">MRSVVVQRLCSVFSCPVQSISVVHLRRFAETSPLRSASCQLIVTLERSVKKIQICSSRFRSFLPIGSGRYSQLKTLPLFSRLISTRMGHCTSKEDKHGVAPLPKAQKVVPVEAVVCKVDDLKDGEMREVSVGSGKALLIKEHGAYSAIGSKCTHYGAPLVEIKNDNVVVKTNKKALEKNRRIKSMSTRLPEEDKTFLLIGGGAASEVCAETLRQEGFKGRVVIATKEKYLPYDRPKLSKALSSTAASIALRDKDFYSVYDIEVSTDMEAVAVDTMMNSVKFKNGESINYDQLLLATGGTPRVLPIPGHDLKNVCLLRTPDDANFIADHAKGKKVVIVGTSFIGMEVAASLTDKTSYISAVGLENVPFELAIGEQMLEEKNVTFYMNNSVKEFHGENGQLKSVELKSGENLPADLCVVGAGVIPSTDFIKDSGLTMNTRNQLVVNKYMRTNKPNVYAAGDIVEFPLTMANDEKVNIQHWQIAHMHGRTAALNMLDHDIETHSVPYFWTMMLGKSLRFTGYNVGHDDVIIDGSTEELKFVAYYTKGENVVAVASIGADPTVSQAAELFSAGKEITKTELQ</sequence>
<dbReference type="SUPFAM" id="SSF55424">
    <property type="entry name" value="FAD/NAD-linked reductases, dimerisation (C-terminal) domain"/>
    <property type="match status" value="1"/>
</dbReference>
<dbReference type="InterPro" id="IPR017941">
    <property type="entry name" value="Rieske_2Fe-2S"/>
</dbReference>
<name>A0ABM0MM79_SACKO</name>
<proteinExistence type="inferred from homology"/>
<evidence type="ECO:0000313" key="11">
    <source>
        <dbReference type="Proteomes" id="UP000694865"/>
    </source>
</evidence>
<dbReference type="InterPro" id="IPR036922">
    <property type="entry name" value="Rieske_2Fe-2S_sf"/>
</dbReference>
<dbReference type="Gene3D" id="2.102.10.10">
    <property type="entry name" value="Rieske [2Fe-2S] iron-sulphur domain"/>
    <property type="match status" value="1"/>
</dbReference>
<dbReference type="PROSITE" id="PS51296">
    <property type="entry name" value="RIESKE"/>
    <property type="match status" value="1"/>
</dbReference>